<evidence type="ECO:0000256" key="1">
    <source>
        <dbReference type="ARBA" id="ARBA00005696"/>
    </source>
</evidence>
<dbReference type="EMBL" id="AAGW02043190">
    <property type="status" value="NOT_ANNOTATED_CDS"/>
    <property type="molecule type" value="Genomic_DNA"/>
</dbReference>
<reference evidence="7" key="3">
    <citation type="submission" date="2025-09" db="UniProtKB">
        <authorList>
            <consortium name="Ensembl"/>
        </authorList>
    </citation>
    <scope>IDENTIFICATION</scope>
    <source>
        <strain evidence="7">Thorbecke</strain>
    </source>
</reference>
<dbReference type="Bgee" id="ENSOCUG00000008736">
    <property type="expression patterns" value="Expressed in aorta and 16 other cell types or tissues"/>
</dbReference>
<dbReference type="EMBL" id="AAGW02043185">
    <property type="status" value="NOT_ANNOTATED_CDS"/>
    <property type="molecule type" value="Genomic_DNA"/>
</dbReference>
<dbReference type="EMBL" id="AAGW02043189">
    <property type="status" value="NOT_ANNOTATED_CDS"/>
    <property type="molecule type" value="Genomic_DNA"/>
</dbReference>
<evidence type="ECO:0000256" key="5">
    <source>
        <dbReference type="ARBA" id="ARBA00023006"/>
    </source>
</evidence>
<evidence type="ECO:0000256" key="3">
    <source>
        <dbReference type="ARBA" id="ARBA00022679"/>
    </source>
</evidence>
<evidence type="ECO:0000256" key="6">
    <source>
        <dbReference type="ARBA" id="ARBA00029833"/>
    </source>
</evidence>
<dbReference type="AlphaFoldDB" id="A0A5F9DK40"/>
<reference evidence="7" key="2">
    <citation type="submission" date="2025-08" db="UniProtKB">
        <authorList>
            <consortium name="Ensembl"/>
        </authorList>
    </citation>
    <scope>IDENTIFICATION</scope>
    <source>
        <strain evidence="7">Thorbecke</strain>
    </source>
</reference>
<dbReference type="GO" id="GO:0000422">
    <property type="term" value="P:autophagy of mitochondrion"/>
    <property type="evidence" value="ECO:0007669"/>
    <property type="project" value="TreeGrafter"/>
</dbReference>
<name>A0A5F9DK40_RABIT</name>
<keyword evidence="5" id="KW-0072">Autophagy</keyword>
<protein>
    <recommendedName>
        <fullName evidence="2">Ubiquitin-like-conjugating enzyme ATG10</fullName>
    </recommendedName>
    <alternativeName>
        <fullName evidence="6">Autophagy-related protein 10</fullName>
    </alternativeName>
</protein>
<dbReference type="PANTHER" id="PTHR14957:SF1">
    <property type="entry name" value="UBIQUITIN-LIKE-CONJUGATING ENZYME ATG10"/>
    <property type="match status" value="1"/>
</dbReference>
<dbReference type="Pfam" id="PF03987">
    <property type="entry name" value="Autophagy_act_C"/>
    <property type="match status" value="1"/>
</dbReference>
<evidence type="ECO:0000256" key="2">
    <source>
        <dbReference type="ARBA" id="ARBA00021099"/>
    </source>
</evidence>
<evidence type="ECO:0000313" key="7">
    <source>
        <dbReference type="Ensembl" id="ENSOCUP00000045978.1"/>
    </source>
</evidence>
<dbReference type="GO" id="GO:0000045">
    <property type="term" value="P:autophagosome assembly"/>
    <property type="evidence" value="ECO:0007669"/>
    <property type="project" value="TreeGrafter"/>
</dbReference>
<dbReference type="InterPro" id="IPR007135">
    <property type="entry name" value="Atg3/Atg10"/>
</dbReference>
<reference evidence="7 8" key="1">
    <citation type="journal article" date="2011" name="Nature">
        <title>A high-resolution map of human evolutionary constraint using 29 mammals.</title>
        <authorList>
            <person name="Lindblad-Toh K."/>
            <person name="Garber M."/>
            <person name="Zuk O."/>
            <person name="Lin M.F."/>
            <person name="Parker B.J."/>
            <person name="Washietl S."/>
            <person name="Kheradpour P."/>
            <person name="Ernst J."/>
            <person name="Jordan G."/>
            <person name="Mauceli E."/>
            <person name="Ward L.D."/>
            <person name="Lowe C.B."/>
            <person name="Holloway A.K."/>
            <person name="Clamp M."/>
            <person name="Gnerre S."/>
            <person name="Alfoldi J."/>
            <person name="Beal K."/>
            <person name="Chang J."/>
            <person name="Clawson H."/>
            <person name="Cuff J."/>
            <person name="Di Palma F."/>
            <person name="Fitzgerald S."/>
            <person name="Flicek P."/>
            <person name="Guttman M."/>
            <person name="Hubisz M.J."/>
            <person name="Jaffe D.B."/>
            <person name="Jungreis I."/>
            <person name="Kent W.J."/>
            <person name="Kostka D."/>
            <person name="Lara M."/>
            <person name="Martins A.L."/>
            <person name="Massingham T."/>
            <person name="Moltke I."/>
            <person name="Raney B.J."/>
            <person name="Rasmussen M.D."/>
            <person name="Robinson J."/>
            <person name="Stark A."/>
            <person name="Vilella A.J."/>
            <person name="Wen J."/>
            <person name="Xie X."/>
            <person name="Zody M.C."/>
            <person name="Baldwin J."/>
            <person name="Bloom T."/>
            <person name="Chin C.W."/>
            <person name="Heiman D."/>
            <person name="Nicol R."/>
            <person name="Nusbaum C."/>
            <person name="Young S."/>
            <person name="Wilkinson J."/>
            <person name="Worley K.C."/>
            <person name="Kovar C.L."/>
            <person name="Muzny D.M."/>
            <person name="Gibbs R.A."/>
            <person name="Cree A."/>
            <person name="Dihn H.H."/>
            <person name="Fowler G."/>
            <person name="Jhangiani S."/>
            <person name="Joshi V."/>
            <person name="Lee S."/>
            <person name="Lewis L.R."/>
            <person name="Nazareth L.V."/>
            <person name="Okwuonu G."/>
            <person name="Santibanez J."/>
            <person name="Warren W.C."/>
            <person name="Mardis E.R."/>
            <person name="Weinstock G.M."/>
            <person name="Wilson R.K."/>
            <person name="Delehaunty K."/>
            <person name="Dooling D."/>
            <person name="Fronik C."/>
            <person name="Fulton L."/>
            <person name="Fulton B."/>
            <person name="Graves T."/>
            <person name="Minx P."/>
            <person name="Sodergren E."/>
            <person name="Birney E."/>
            <person name="Margulies E.H."/>
            <person name="Herrero J."/>
            <person name="Green E.D."/>
            <person name="Haussler D."/>
            <person name="Siepel A."/>
            <person name="Goldman N."/>
            <person name="Pollard K.S."/>
            <person name="Pedersen J.S."/>
            <person name="Lander E.S."/>
            <person name="Kellis M."/>
        </authorList>
    </citation>
    <scope>NUCLEOTIDE SEQUENCE [LARGE SCALE GENOMIC DNA]</scope>
    <source>
        <strain evidence="7 8">Thorbecke inbred</strain>
    </source>
</reference>
<dbReference type="GeneTree" id="ENSGT00390000000924"/>
<comment type="similarity">
    <text evidence="1">Belongs to the ATG10 family.</text>
</comment>
<keyword evidence="4" id="KW-0833">Ubl conjugation pathway</keyword>
<dbReference type="GO" id="GO:0061651">
    <property type="term" value="F:Atg12 conjugating enzyme activity"/>
    <property type="evidence" value="ECO:0007669"/>
    <property type="project" value="TreeGrafter"/>
</dbReference>
<dbReference type="EMBL" id="AAGW02043193">
    <property type="status" value="NOT_ANNOTATED_CDS"/>
    <property type="molecule type" value="Genomic_DNA"/>
</dbReference>
<dbReference type="Proteomes" id="UP000001811">
    <property type="component" value="Chromosome 11"/>
</dbReference>
<evidence type="ECO:0000256" key="4">
    <source>
        <dbReference type="ARBA" id="ARBA00022786"/>
    </source>
</evidence>
<dbReference type="GO" id="GO:0005829">
    <property type="term" value="C:cytosol"/>
    <property type="evidence" value="ECO:0007669"/>
    <property type="project" value="TreeGrafter"/>
</dbReference>
<organism evidence="7 8">
    <name type="scientific">Oryctolagus cuniculus</name>
    <name type="common">Rabbit</name>
    <dbReference type="NCBI Taxonomy" id="9986"/>
    <lineage>
        <taxon>Eukaryota</taxon>
        <taxon>Metazoa</taxon>
        <taxon>Chordata</taxon>
        <taxon>Craniata</taxon>
        <taxon>Vertebrata</taxon>
        <taxon>Euteleostomi</taxon>
        <taxon>Mammalia</taxon>
        <taxon>Eutheria</taxon>
        <taxon>Euarchontoglires</taxon>
        <taxon>Glires</taxon>
        <taxon>Lagomorpha</taxon>
        <taxon>Leporidae</taxon>
        <taxon>Oryctolagus</taxon>
    </lineage>
</organism>
<dbReference type="PANTHER" id="PTHR14957">
    <property type="entry name" value="UBIQUITIN-LIKE-CONJUGATING ENZYME ATG10"/>
    <property type="match status" value="1"/>
</dbReference>
<dbReference type="EMBL" id="AAGW02043187">
    <property type="status" value="NOT_ANNOTATED_CDS"/>
    <property type="molecule type" value="Genomic_DNA"/>
</dbReference>
<dbReference type="Gene3D" id="3.30.1460.50">
    <property type="match status" value="1"/>
</dbReference>
<dbReference type="GO" id="GO:0032446">
    <property type="term" value="P:protein modification by small protein conjugation"/>
    <property type="evidence" value="ECO:0007669"/>
    <property type="project" value="TreeGrafter"/>
</dbReference>
<keyword evidence="3" id="KW-0808">Transferase</keyword>
<dbReference type="EMBL" id="AAGW02043191">
    <property type="status" value="NOT_ANNOTATED_CDS"/>
    <property type="molecule type" value="Genomic_DNA"/>
</dbReference>
<sequence>MEQDEFFGEKAFQHCCAEFIKHSQLIGDGWEWRTSKSHCTMETCFAHTQRSLRSDLHVHLLLAAQWTVLMATCAKRICKLKTGLWRLAQDHLPTNRRVFPWRRFSLCWLSRTRRTWPEMTVTQPRFEPGDSKEAAELALDDAEAAEVPAVSQVIRYEYHVLYSCSFQVPVLYFRASFLDGRPLTLEDIWEGVHECYRTRLLQGPWDTITQQEHPILGQPFFVLHPCKTNEFMTPVLKNPQKINRNVNYVTSWLSVVGPVVGLNLPLSYAQAASQDM</sequence>
<proteinExistence type="inferred from homology"/>
<dbReference type="EMBL" id="AAGW02043192">
    <property type="status" value="NOT_ANNOTATED_CDS"/>
    <property type="molecule type" value="Genomic_DNA"/>
</dbReference>
<dbReference type="EMBL" id="AAGW02043184">
    <property type="status" value="NOT_ANNOTATED_CDS"/>
    <property type="molecule type" value="Genomic_DNA"/>
</dbReference>
<evidence type="ECO:0000313" key="8">
    <source>
        <dbReference type="Proteomes" id="UP000001811"/>
    </source>
</evidence>
<accession>A0A5F9DK40</accession>
<dbReference type="EMBL" id="AAGW02043188">
    <property type="status" value="NOT_ANNOTATED_CDS"/>
    <property type="molecule type" value="Genomic_DNA"/>
</dbReference>
<dbReference type="Ensembl" id="ENSOCUT00000041166.1">
    <property type="protein sequence ID" value="ENSOCUP00000045978.1"/>
    <property type="gene ID" value="ENSOCUG00000008736.4"/>
</dbReference>
<dbReference type="EMBL" id="AAGW02043186">
    <property type="status" value="NOT_ANNOTATED_CDS"/>
    <property type="molecule type" value="Genomic_DNA"/>
</dbReference>
<keyword evidence="8" id="KW-1185">Reference proteome</keyword>
<gene>
    <name evidence="7" type="primary">ATG10</name>
</gene>